<name>A0A8C9EKH7_PAVCR</name>
<accession>A0A8C9EKH7</accession>
<evidence type="ECO:0000256" key="1">
    <source>
        <dbReference type="SAM" id="MobiDB-lite"/>
    </source>
</evidence>
<reference evidence="2" key="2">
    <citation type="submission" date="2025-09" db="UniProtKB">
        <authorList>
            <consortium name="Ensembl"/>
        </authorList>
    </citation>
    <scope>IDENTIFICATION</scope>
</reference>
<feature type="region of interest" description="Disordered" evidence="1">
    <location>
        <begin position="64"/>
        <end position="93"/>
    </location>
</feature>
<keyword evidence="3" id="KW-1185">Reference proteome</keyword>
<organism evidence="2 3">
    <name type="scientific">Pavo cristatus</name>
    <name type="common">Indian peafowl</name>
    <name type="synonym">Blue peafowl</name>
    <dbReference type="NCBI Taxonomy" id="9049"/>
    <lineage>
        <taxon>Eukaryota</taxon>
        <taxon>Metazoa</taxon>
        <taxon>Chordata</taxon>
        <taxon>Craniata</taxon>
        <taxon>Vertebrata</taxon>
        <taxon>Euteleostomi</taxon>
        <taxon>Archelosauria</taxon>
        <taxon>Archosauria</taxon>
        <taxon>Dinosauria</taxon>
        <taxon>Saurischia</taxon>
        <taxon>Theropoda</taxon>
        <taxon>Coelurosauria</taxon>
        <taxon>Aves</taxon>
        <taxon>Neognathae</taxon>
        <taxon>Galloanserae</taxon>
        <taxon>Galliformes</taxon>
        <taxon>Phasianidae</taxon>
        <taxon>Phasianinae</taxon>
        <taxon>Pavo</taxon>
    </lineage>
</organism>
<feature type="region of interest" description="Disordered" evidence="1">
    <location>
        <begin position="1"/>
        <end position="24"/>
    </location>
</feature>
<reference evidence="2" key="1">
    <citation type="submission" date="2025-08" db="UniProtKB">
        <authorList>
            <consortium name="Ensembl"/>
        </authorList>
    </citation>
    <scope>IDENTIFICATION</scope>
</reference>
<sequence>ARPADVTAKREPGETRQAQGRKQQSKLCGDVGQAHWCAPLGELPAGGCCHQLVSQPAIWCSQLPLSSPGSETPKPSCCGRPHEADPSPIGSPG</sequence>
<dbReference type="Ensembl" id="ENSPSTT00000002119.1">
    <property type="protein sequence ID" value="ENSPSTP00000002009.1"/>
    <property type="gene ID" value="ENSPSTG00000001542.1"/>
</dbReference>
<evidence type="ECO:0000313" key="3">
    <source>
        <dbReference type="Proteomes" id="UP000694428"/>
    </source>
</evidence>
<dbReference type="AlphaFoldDB" id="A0A8C9EKH7"/>
<proteinExistence type="predicted"/>
<evidence type="ECO:0000313" key="2">
    <source>
        <dbReference type="Ensembl" id="ENSPSTP00000002009.1"/>
    </source>
</evidence>
<dbReference type="Proteomes" id="UP000694428">
    <property type="component" value="Unplaced"/>
</dbReference>
<protein>
    <submittedName>
        <fullName evidence="2">Uncharacterized protein</fullName>
    </submittedName>
</protein>